<organism evidence="2 3">
    <name type="scientific">Thermus tengchongensis</name>
    <dbReference type="NCBI Taxonomy" id="1214928"/>
    <lineage>
        <taxon>Bacteria</taxon>
        <taxon>Thermotogati</taxon>
        <taxon>Deinococcota</taxon>
        <taxon>Deinococci</taxon>
        <taxon>Thermales</taxon>
        <taxon>Thermaceae</taxon>
        <taxon>Thermus</taxon>
    </lineage>
</organism>
<comment type="caution">
    <text evidence="2">The sequence shown here is derived from an EMBL/GenBank/DDBJ whole genome shotgun (WGS) entry which is preliminary data.</text>
</comment>
<evidence type="ECO:0000313" key="3">
    <source>
        <dbReference type="Proteomes" id="UP000297244"/>
    </source>
</evidence>
<evidence type="ECO:0000313" key="2">
    <source>
        <dbReference type="EMBL" id="TFU13898.1"/>
    </source>
</evidence>
<dbReference type="Proteomes" id="UP000297244">
    <property type="component" value="Unassembled WGS sequence"/>
</dbReference>
<reference evidence="2 3" key="1">
    <citation type="submission" date="2019-03" db="EMBL/GenBank/DDBJ databases">
        <title>Thermus tengchongensis species for the arsenic transformation mechanism.</title>
        <authorList>
            <person name="Yuan G.C."/>
        </authorList>
    </citation>
    <scope>NUCLEOTIDE SEQUENCE [LARGE SCALE GENOMIC DNA]</scope>
    <source>
        <strain evidence="2 3">15Y</strain>
    </source>
</reference>
<gene>
    <name evidence="2" type="ORF">E0489_13325</name>
</gene>
<feature type="compositionally biased region" description="Basic and acidic residues" evidence="1">
    <location>
        <begin position="33"/>
        <end position="48"/>
    </location>
</feature>
<feature type="region of interest" description="Disordered" evidence="1">
    <location>
        <begin position="68"/>
        <end position="95"/>
    </location>
</feature>
<proteinExistence type="predicted"/>
<feature type="region of interest" description="Disordered" evidence="1">
    <location>
        <begin position="19"/>
        <end position="48"/>
    </location>
</feature>
<sequence length="95" mass="10078">MVPGCGQTPFPLWARYNGGQWEDRAPLGPKAAGPREDQRRGTPREGKANTKLFAGFLLHLAYPLPAGTARGTYQVRGGGPSPTRKKGGVYDPGGS</sequence>
<accession>A0ABY2K621</accession>
<dbReference type="EMBL" id="SKBL01000051">
    <property type="protein sequence ID" value="TFU13898.1"/>
    <property type="molecule type" value="Genomic_DNA"/>
</dbReference>
<keyword evidence="3" id="KW-1185">Reference proteome</keyword>
<name>A0ABY2K621_9DEIN</name>
<protein>
    <submittedName>
        <fullName evidence="2">Uncharacterized protein</fullName>
    </submittedName>
</protein>
<evidence type="ECO:0000256" key="1">
    <source>
        <dbReference type="SAM" id="MobiDB-lite"/>
    </source>
</evidence>